<keyword evidence="3" id="KW-1185">Reference proteome</keyword>
<proteinExistence type="predicted"/>
<reference evidence="3" key="1">
    <citation type="journal article" date="2015" name="Nat. Genet.">
        <title>The genome and transcriptome of the zoonotic hookworm Ancylostoma ceylanicum identify infection-specific gene families.</title>
        <authorList>
            <person name="Schwarz E.M."/>
            <person name="Hu Y."/>
            <person name="Antoshechkin I."/>
            <person name="Miller M.M."/>
            <person name="Sternberg P.W."/>
            <person name="Aroian R.V."/>
        </authorList>
    </citation>
    <scope>NUCLEOTIDE SEQUENCE</scope>
    <source>
        <strain evidence="3">HY135</strain>
    </source>
</reference>
<comment type="caution">
    <text evidence="2">The sequence shown here is derived from an EMBL/GenBank/DDBJ whole genome shotgun (WGS) entry which is preliminary data.</text>
</comment>
<organism evidence="2 3">
    <name type="scientific">Ancylostoma ceylanicum</name>
    <dbReference type="NCBI Taxonomy" id="53326"/>
    <lineage>
        <taxon>Eukaryota</taxon>
        <taxon>Metazoa</taxon>
        <taxon>Ecdysozoa</taxon>
        <taxon>Nematoda</taxon>
        <taxon>Chromadorea</taxon>
        <taxon>Rhabditida</taxon>
        <taxon>Rhabditina</taxon>
        <taxon>Rhabditomorpha</taxon>
        <taxon>Strongyloidea</taxon>
        <taxon>Ancylostomatidae</taxon>
        <taxon>Ancylostomatinae</taxon>
        <taxon>Ancylostoma</taxon>
    </lineage>
</organism>
<gene>
    <name evidence="2" type="primary">Acey_s0356.g3365</name>
    <name evidence="2" type="ORF">Y032_0356g3365</name>
</gene>
<feature type="region of interest" description="Disordered" evidence="1">
    <location>
        <begin position="68"/>
        <end position="121"/>
    </location>
</feature>
<evidence type="ECO:0000313" key="2">
    <source>
        <dbReference type="EMBL" id="EYB82596.1"/>
    </source>
</evidence>
<protein>
    <submittedName>
        <fullName evidence="2">Uncharacterized protein</fullName>
    </submittedName>
</protein>
<feature type="compositionally biased region" description="Basic and acidic residues" evidence="1">
    <location>
        <begin position="86"/>
        <end position="108"/>
    </location>
</feature>
<name>A0A016RWD7_9BILA</name>
<dbReference type="Proteomes" id="UP000024635">
    <property type="component" value="Unassembled WGS sequence"/>
</dbReference>
<accession>A0A016RWD7</accession>
<evidence type="ECO:0000256" key="1">
    <source>
        <dbReference type="SAM" id="MobiDB-lite"/>
    </source>
</evidence>
<dbReference type="EMBL" id="JARK01001692">
    <property type="protein sequence ID" value="EYB82596.1"/>
    <property type="molecule type" value="Genomic_DNA"/>
</dbReference>
<sequence length="121" mass="14093">MNKVLLYFSATKVLITNIILPLHGIINVIDHFDCFQDWKALRVSLETCMPEFSKVLVTNMIKISHEKVGMMEETPAKSRSTPPYRKKSEGNQRNRDFQSSDNIRDQHLQKPLCNFPEKSER</sequence>
<dbReference type="AlphaFoldDB" id="A0A016RWD7"/>
<evidence type="ECO:0000313" key="3">
    <source>
        <dbReference type="Proteomes" id="UP000024635"/>
    </source>
</evidence>